<dbReference type="EMBL" id="JBHPON010000002">
    <property type="protein sequence ID" value="MFC6036236.1"/>
    <property type="molecule type" value="Genomic_DNA"/>
</dbReference>
<gene>
    <name evidence="2" type="ORF">ACFMB1_11830</name>
</gene>
<protein>
    <submittedName>
        <fullName evidence="2">Uncharacterized protein</fullName>
    </submittedName>
</protein>
<organism evidence="2 3">
    <name type="scientific">Hyphococcus aureus</name>
    <dbReference type="NCBI Taxonomy" id="2666033"/>
    <lineage>
        <taxon>Bacteria</taxon>
        <taxon>Pseudomonadati</taxon>
        <taxon>Pseudomonadota</taxon>
        <taxon>Alphaproteobacteria</taxon>
        <taxon>Parvularculales</taxon>
        <taxon>Parvularculaceae</taxon>
        <taxon>Hyphococcus</taxon>
    </lineage>
</organism>
<name>A0ABW1KYQ0_9PROT</name>
<evidence type="ECO:0000256" key="1">
    <source>
        <dbReference type="SAM" id="Coils"/>
    </source>
</evidence>
<keyword evidence="3" id="KW-1185">Reference proteome</keyword>
<evidence type="ECO:0000313" key="2">
    <source>
        <dbReference type="EMBL" id="MFC6036236.1"/>
    </source>
</evidence>
<feature type="coiled-coil region" evidence="1">
    <location>
        <begin position="60"/>
        <end position="87"/>
    </location>
</feature>
<keyword evidence="1" id="KW-0175">Coiled coil</keyword>
<proteinExistence type="predicted"/>
<dbReference type="RefSeq" id="WP_379882533.1">
    <property type="nucleotide sequence ID" value="NZ_JBHPON010000002.1"/>
</dbReference>
<evidence type="ECO:0000313" key="3">
    <source>
        <dbReference type="Proteomes" id="UP001596116"/>
    </source>
</evidence>
<dbReference type="Proteomes" id="UP001596116">
    <property type="component" value="Unassembled WGS sequence"/>
</dbReference>
<sequence>MDSDKEQLRQEIADLLPLIERGDLAVSKAREEHDYTKSDQLLLTYILRLNVVMDMVTKQLSLLTQEIHDNRTMIKELQKEVDELLDDCE</sequence>
<comment type="caution">
    <text evidence="2">The sequence shown here is derived from an EMBL/GenBank/DDBJ whole genome shotgun (WGS) entry which is preliminary data.</text>
</comment>
<reference evidence="2 3" key="1">
    <citation type="submission" date="2024-09" db="EMBL/GenBank/DDBJ databases">
        <authorList>
            <person name="Zhang Z.-H."/>
        </authorList>
    </citation>
    <scope>NUCLEOTIDE SEQUENCE [LARGE SCALE GENOMIC DNA]</scope>
    <source>
        <strain evidence="2 3">HHTR114</strain>
    </source>
</reference>
<accession>A0ABW1KYQ0</accession>